<dbReference type="Gene3D" id="4.10.860.120">
    <property type="entry name" value="RNA polymerase II, clamp domain"/>
    <property type="match status" value="1"/>
</dbReference>
<evidence type="ECO:0000313" key="7">
    <source>
        <dbReference type="EMBL" id="KAL2622126.1"/>
    </source>
</evidence>
<organism evidence="7 8">
    <name type="scientific">Riccia fluitans</name>
    <dbReference type="NCBI Taxonomy" id="41844"/>
    <lineage>
        <taxon>Eukaryota</taxon>
        <taxon>Viridiplantae</taxon>
        <taxon>Streptophyta</taxon>
        <taxon>Embryophyta</taxon>
        <taxon>Marchantiophyta</taxon>
        <taxon>Marchantiopsida</taxon>
        <taxon>Marchantiidae</taxon>
        <taxon>Marchantiales</taxon>
        <taxon>Ricciaceae</taxon>
        <taxon>Riccia</taxon>
    </lineage>
</organism>
<evidence type="ECO:0000313" key="8">
    <source>
        <dbReference type="Proteomes" id="UP001605036"/>
    </source>
</evidence>
<dbReference type="GO" id="GO:0000428">
    <property type="term" value="C:DNA-directed RNA polymerase complex"/>
    <property type="evidence" value="ECO:0007669"/>
    <property type="project" value="UniProtKB-KW"/>
</dbReference>
<comment type="caution">
    <text evidence="7">The sequence shown here is derived from an EMBL/GenBank/DDBJ whole genome shotgun (WGS) entry which is preliminary data.</text>
</comment>
<feature type="compositionally biased region" description="Basic and acidic residues" evidence="6">
    <location>
        <begin position="136"/>
        <end position="149"/>
    </location>
</feature>
<evidence type="ECO:0000256" key="6">
    <source>
        <dbReference type="SAM" id="MobiDB-lite"/>
    </source>
</evidence>
<protein>
    <recommendedName>
        <fullName evidence="1">DNA-directed RNA polymerase</fullName>
        <ecNumber evidence="1">2.7.7.6</ecNumber>
    </recommendedName>
</protein>
<reference evidence="7 8" key="1">
    <citation type="submission" date="2024-09" db="EMBL/GenBank/DDBJ databases">
        <title>Chromosome-scale assembly of Riccia fluitans.</title>
        <authorList>
            <person name="Paukszto L."/>
            <person name="Sawicki J."/>
            <person name="Karawczyk K."/>
            <person name="Piernik-Szablinska J."/>
            <person name="Szczecinska M."/>
            <person name="Mazdziarz M."/>
        </authorList>
    </citation>
    <scope>NUCLEOTIDE SEQUENCE [LARGE SCALE GENOMIC DNA]</scope>
    <source>
        <strain evidence="7">Rf_01</strain>
        <tissue evidence="7">Aerial parts of the thallus</tissue>
    </source>
</reference>
<dbReference type="InterPro" id="IPR044893">
    <property type="entry name" value="RNA_pol_Rpb1_clamp_domain"/>
</dbReference>
<gene>
    <name evidence="7" type="ORF">R1flu_002331</name>
</gene>
<keyword evidence="2" id="KW-0240">DNA-directed RNA polymerase</keyword>
<keyword evidence="8" id="KW-1185">Reference proteome</keyword>
<evidence type="ECO:0000256" key="5">
    <source>
        <dbReference type="ARBA" id="ARBA00023163"/>
    </source>
</evidence>
<dbReference type="PANTHER" id="PTHR19376">
    <property type="entry name" value="DNA-DIRECTED RNA POLYMERASE"/>
    <property type="match status" value="1"/>
</dbReference>
<evidence type="ECO:0000256" key="1">
    <source>
        <dbReference type="ARBA" id="ARBA00012418"/>
    </source>
</evidence>
<keyword evidence="5" id="KW-0804">Transcription</keyword>
<proteinExistence type="predicted"/>
<keyword evidence="3" id="KW-0808">Transferase</keyword>
<dbReference type="Proteomes" id="UP001605036">
    <property type="component" value="Unassembled WGS sequence"/>
</dbReference>
<evidence type="ECO:0000256" key="4">
    <source>
        <dbReference type="ARBA" id="ARBA00022695"/>
    </source>
</evidence>
<evidence type="ECO:0000256" key="2">
    <source>
        <dbReference type="ARBA" id="ARBA00022478"/>
    </source>
</evidence>
<feature type="compositionally biased region" description="Polar residues" evidence="6">
    <location>
        <begin position="182"/>
        <end position="195"/>
    </location>
</feature>
<sequence>MEATEAPSGGSPSRAKITGIQFGLMTTDDIVKMSVTENQEASRAMKPRDVMVDGKLGLPIPSGQCKTCNGVTVDQCQGEDPKLLHHEAKRKLSKKMQPMLTLRSPDYDDPEDSSTSNGINKRKRASSDASEVDVEDCPKVPKDLPKENDWSENVVILSSDDSDQELAGKGKQQFETTKDPGPSSSKASVFAQTGKTPGVSIPNGAANISASPRRSTRKRKLSGNSYEATLKLASKYDAAKDVEIISKSTYENSGKTGKNSNMSAATFPTPDKCKYCSSTAQNRGYPKPEINVHVSPRGRDKEDLLSSVKAIKMSVTPDGLEYLASDFWDFVEGSSKAENSNRRASRYLLPSEALKILRKIPEKRFADLGVKADVARPEAFVLECIPIPPNCLRLQEDGFGSSGTNIGFKLGVDRTTKALERLLRKINSIRTARFSKPVFQAALMECSVLQAYFQLYLREKGAPKAAAGPEK</sequence>
<accession>A0ABD1Y667</accession>
<dbReference type="PANTHER" id="PTHR19376:SF36">
    <property type="entry name" value="DNA-DIRECTED RNA POLYMERASE IV SUBUNIT 1"/>
    <property type="match status" value="1"/>
</dbReference>
<evidence type="ECO:0000256" key="3">
    <source>
        <dbReference type="ARBA" id="ARBA00022679"/>
    </source>
</evidence>
<feature type="region of interest" description="Disordered" evidence="6">
    <location>
        <begin position="89"/>
        <end position="223"/>
    </location>
</feature>
<dbReference type="GO" id="GO:0003899">
    <property type="term" value="F:DNA-directed RNA polymerase activity"/>
    <property type="evidence" value="ECO:0007669"/>
    <property type="project" value="UniProtKB-EC"/>
</dbReference>
<name>A0ABD1Y667_9MARC</name>
<dbReference type="InterPro" id="IPR045867">
    <property type="entry name" value="DNA-dir_RpoC_beta_prime"/>
</dbReference>
<keyword evidence="4" id="KW-0548">Nucleotidyltransferase</keyword>
<dbReference type="EC" id="2.7.7.6" evidence="1"/>
<dbReference type="AlphaFoldDB" id="A0ABD1Y667"/>
<dbReference type="EMBL" id="JBHFFA010000006">
    <property type="protein sequence ID" value="KAL2622126.1"/>
    <property type="molecule type" value="Genomic_DNA"/>
</dbReference>
<dbReference type="SUPFAM" id="SSF64484">
    <property type="entry name" value="beta and beta-prime subunits of DNA dependent RNA-polymerase"/>
    <property type="match status" value="1"/>
</dbReference>